<proteinExistence type="predicted"/>
<dbReference type="EMBL" id="CAMGYJ010000007">
    <property type="protein sequence ID" value="CAI0447136.1"/>
    <property type="molecule type" value="Genomic_DNA"/>
</dbReference>
<keyword evidence="2" id="KW-1185">Reference proteome</keyword>
<dbReference type="Proteomes" id="UP001154282">
    <property type="component" value="Unassembled WGS sequence"/>
</dbReference>
<organism evidence="1 2">
    <name type="scientific">Linum tenue</name>
    <dbReference type="NCBI Taxonomy" id="586396"/>
    <lineage>
        <taxon>Eukaryota</taxon>
        <taxon>Viridiplantae</taxon>
        <taxon>Streptophyta</taxon>
        <taxon>Embryophyta</taxon>
        <taxon>Tracheophyta</taxon>
        <taxon>Spermatophyta</taxon>
        <taxon>Magnoliopsida</taxon>
        <taxon>eudicotyledons</taxon>
        <taxon>Gunneridae</taxon>
        <taxon>Pentapetalae</taxon>
        <taxon>rosids</taxon>
        <taxon>fabids</taxon>
        <taxon>Malpighiales</taxon>
        <taxon>Linaceae</taxon>
        <taxon>Linum</taxon>
    </lineage>
</organism>
<sequence>KKGRIWLSQNPCSGYILWRHGSLNVLGGNSSLRVCFADQVTIFPMVCFMEPDDVIKIVFQGLKVATSKLENCQKMAKAENCFVKPTLELNSRSMDLIRDQRLLQHETRYVYLPREGIG</sequence>
<dbReference type="AlphaFoldDB" id="A0AAV0MM15"/>
<name>A0AAV0MM15_9ROSI</name>
<feature type="non-terminal residue" evidence="1">
    <location>
        <position position="1"/>
    </location>
</feature>
<protein>
    <submittedName>
        <fullName evidence="1">Uncharacterized protein</fullName>
    </submittedName>
</protein>
<accession>A0AAV0MM15</accession>
<gene>
    <name evidence="1" type="ORF">LITE_LOCUS29291</name>
</gene>
<reference evidence="1" key="1">
    <citation type="submission" date="2022-08" db="EMBL/GenBank/DDBJ databases">
        <authorList>
            <person name="Gutierrez-Valencia J."/>
        </authorList>
    </citation>
    <scope>NUCLEOTIDE SEQUENCE</scope>
</reference>
<evidence type="ECO:0000313" key="2">
    <source>
        <dbReference type="Proteomes" id="UP001154282"/>
    </source>
</evidence>
<evidence type="ECO:0000313" key="1">
    <source>
        <dbReference type="EMBL" id="CAI0447136.1"/>
    </source>
</evidence>
<comment type="caution">
    <text evidence="1">The sequence shown here is derived from an EMBL/GenBank/DDBJ whole genome shotgun (WGS) entry which is preliminary data.</text>
</comment>